<comment type="caution">
    <text evidence="1">The sequence shown here is derived from an EMBL/GenBank/DDBJ whole genome shotgun (WGS) entry which is preliminary data.</text>
</comment>
<dbReference type="AlphaFoldDB" id="A0A102L7A6"/>
<gene>
    <name evidence="1" type="ORF">WI38_19485</name>
</gene>
<proteinExistence type="predicted"/>
<evidence type="ECO:0000313" key="2">
    <source>
        <dbReference type="Proteomes" id="UP000065521"/>
    </source>
</evidence>
<dbReference type="EMBL" id="LOTN01000037">
    <property type="protein sequence ID" value="KUZ88360.1"/>
    <property type="molecule type" value="Genomic_DNA"/>
</dbReference>
<dbReference type="RefSeq" id="WP_059857065.1">
    <property type="nucleotide sequence ID" value="NZ_LOTN01000037.1"/>
</dbReference>
<organism evidence="1 2">
    <name type="scientific">Burkholderia ubonensis</name>
    <dbReference type="NCBI Taxonomy" id="101571"/>
    <lineage>
        <taxon>Bacteria</taxon>
        <taxon>Pseudomonadati</taxon>
        <taxon>Pseudomonadota</taxon>
        <taxon>Betaproteobacteria</taxon>
        <taxon>Burkholderiales</taxon>
        <taxon>Burkholderiaceae</taxon>
        <taxon>Burkholderia</taxon>
        <taxon>Burkholderia cepacia complex</taxon>
    </lineage>
</organism>
<sequence length="228" mass="24327">MPLTLNQLNALRNACVNNPGGAVASVNLATALSGWNIPANECGCWRWASSGLGTPVNNDPAQMFTSIATGAALNAGSAWANHPPAVNFAAARHAEYVQYDAHGYAITGAPPWGNWFTSVVDVVARSTCELGNMTPGAGAQANGERYYVFVHYEPVTNGANNAPNYTHWWVAIHLGQLHGQDQYCCIEMFPGSTNLTFRINNAYAVNDNVRVEVTDLSPNHLAVLGAVI</sequence>
<accession>A0A102L7A6</accession>
<reference evidence="1 2" key="1">
    <citation type="submission" date="2015-11" db="EMBL/GenBank/DDBJ databases">
        <title>Expanding the genomic diversity of Burkholderia species for the development of highly accurate diagnostics.</title>
        <authorList>
            <person name="Sahl J."/>
            <person name="Keim P."/>
            <person name="Wagner D."/>
        </authorList>
    </citation>
    <scope>NUCLEOTIDE SEQUENCE [LARGE SCALE GENOMIC DNA]</scope>
    <source>
        <strain evidence="1 2">RF32-BP4</strain>
    </source>
</reference>
<protein>
    <submittedName>
        <fullName evidence="1">Uncharacterized protein</fullName>
    </submittedName>
</protein>
<name>A0A102L7A6_9BURK</name>
<evidence type="ECO:0000313" key="1">
    <source>
        <dbReference type="EMBL" id="KUZ88360.1"/>
    </source>
</evidence>
<dbReference type="Proteomes" id="UP000065521">
    <property type="component" value="Unassembled WGS sequence"/>
</dbReference>